<dbReference type="Proteomes" id="UP000236654">
    <property type="component" value="Unassembled WGS sequence"/>
</dbReference>
<dbReference type="GO" id="GO:0016757">
    <property type="term" value="F:glycosyltransferase activity"/>
    <property type="evidence" value="ECO:0007669"/>
    <property type="project" value="InterPro"/>
</dbReference>
<dbReference type="RefSeq" id="WP_101334997.1">
    <property type="nucleotide sequence ID" value="NZ_PJNI01000011.1"/>
</dbReference>
<dbReference type="CDD" id="cd03801">
    <property type="entry name" value="GT4_PimA-like"/>
    <property type="match status" value="1"/>
</dbReference>
<dbReference type="PANTHER" id="PTHR45947:SF3">
    <property type="entry name" value="SULFOQUINOVOSYL TRANSFERASE SQD2"/>
    <property type="match status" value="1"/>
</dbReference>
<dbReference type="PANTHER" id="PTHR45947">
    <property type="entry name" value="SULFOQUINOVOSYL TRANSFERASE SQD2"/>
    <property type="match status" value="1"/>
</dbReference>
<dbReference type="EMBL" id="PJNI01000011">
    <property type="protein sequence ID" value="PKR80296.1"/>
    <property type="molecule type" value="Genomic_DNA"/>
</dbReference>
<evidence type="ECO:0000313" key="2">
    <source>
        <dbReference type="EMBL" id="PKR80296.1"/>
    </source>
</evidence>
<evidence type="ECO:0000313" key="3">
    <source>
        <dbReference type="Proteomes" id="UP000236654"/>
    </source>
</evidence>
<reference evidence="2 3" key="1">
    <citation type="submission" date="2017-12" db="EMBL/GenBank/DDBJ databases">
        <title>The draft genome sequence of Brumimicrobium saltpan LHR20.</title>
        <authorList>
            <person name="Do Z.-J."/>
            <person name="Luo H.-R."/>
        </authorList>
    </citation>
    <scope>NUCLEOTIDE SEQUENCE [LARGE SCALE GENOMIC DNA]</scope>
    <source>
        <strain evidence="2 3">LHR20</strain>
    </source>
</reference>
<sequence length="375" mass="42581">MILHITNDYAGSSVYKNLISNLDQSGVKQIIYTPIKSSKSIGKNSIELKEKESKIIYSNVLNMHIDRVLFNIKINKIDKDIKTKVEFNKVSCIHAHTWFSDGAVALKLNKEFNIPYIIAVRGSDLNQFWKLPHLKKQGLEILSKATKIIFITPRYRERFLEINKVKQQGACLAEKTIVILNGLDNYWLKNVKPRRMIINLPVNLLYIGVFSKTKNVLRLIKSIEKVNDLGIKCTLTLVGGGGHQEKKILSQVSNKTNITFLGKIYSKTALSKLFKQTDIFVMPSIQETFGLVYAEALSQGIPVLYTRNEGIDGVFKENIGVAVNPKSVESIADGLLKIIENYNKFNFNPQQVVGQLDWSKIAKKYTDIYQNILEK</sequence>
<name>A0A2I0R145_9FLAO</name>
<dbReference type="AlphaFoldDB" id="A0A2I0R145"/>
<keyword evidence="3" id="KW-1185">Reference proteome</keyword>
<proteinExistence type="predicted"/>
<comment type="caution">
    <text evidence="2">The sequence shown here is derived from an EMBL/GenBank/DDBJ whole genome shotgun (WGS) entry which is preliminary data.</text>
</comment>
<dbReference type="InterPro" id="IPR001296">
    <property type="entry name" value="Glyco_trans_1"/>
</dbReference>
<gene>
    <name evidence="2" type="ORF">CW751_10620</name>
</gene>
<organism evidence="2 3">
    <name type="scientific">Brumimicrobium salinarum</name>
    <dbReference type="NCBI Taxonomy" id="2058658"/>
    <lineage>
        <taxon>Bacteria</taxon>
        <taxon>Pseudomonadati</taxon>
        <taxon>Bacteroidota</taxon>
        <taxon>Flavobacteriia</taxon>
        <taxon>Flavobacteriales</taxon>
        <taxon>Crocinitomicaceae</taxon>
        <taxon>Brumimicrobium</taxon>
    </lineage>
</organism>
<dbReference type="Pfam" id="PF00534">
    <property type="entry name" value="Glycos_transf_1"/>
    <property type="match status" value="1"/>
</dbReference>
<dbReference type="OrthoDB" id="9795068at2"/>
<accession>A0A2I0R145</accession>
<feature type="domain" description="Glycosyl transferase family 1" evidence="1">
    <location>
        <begin position="204"/>
        <end position="343"/>
    </location>
</feature>
<protein>
    <recommendedName>
        <fullName evidence="1">Glycosyl transferase family 1 domain-containing protein</fullName>
    </recommendedName>
</protein>
<evidence type="ECO:0000259" key="1">
    <source>
        <dbReference type="Pfam" id="PF00534"/>
    </source>
</evidence>
<dbReference type="Gene3D" id="3.40.50.2000">
    <property type="entry name" value="Glycogen Phosphorylase B"/>
    <property type="match status" value="2"/>
</dbReference>
<dbReference type="SUPFAM" id="SSF53756">
    <property type="entry name" value="UDP-Glycosyltransferase/glycogen phosphorylase"/>
    <property type="match status" value="1"/>
</dbReference>
<dbReference type="InterPro" id="IPR050194">
    <property type="entry name" value="Glycosyltransferase_grp1"/>
</dbReference>